<evidence type="ECO:0000256" key="1">
    <source>
        <dbReference type="ARBA" id="ARBA00022729"/>
    </source>
</evidence>
<name>A0A919KNM8_9ACTN</name>
<evidence type="ECO:0000313" key="6">
    <source>
        <dbReference type="Proteomes" id="UP000617734"/>
    </source>
</evidence>
<evidence type="ECO:0000259" key="4">
    <source>
        <dbReference type="Pfam" id="PF26580"/>
    </source>
</evidence>
<evidence type="ECO:0000313" key="5">
    <source>
        <dbReference type="EMBL" id="GHH65647.1"/>
    </source>
</evidence>
<dbReference type="Pfam" id="PF26580">
    <property type="entry name" value="Mtb12_C"/>
    <property type="match status" value="1"/>
</dbReference>
<dbReference type="EMBL" id="BNBO01000006">
    <property type="protein sequence ID" value="GHH65647.1"/>
    <property type="molecule type" value="Genomic_DNA"/>
</dbReference>
<sequence>MATTHTDQYREAGPGLPPGPGAGPGARPRAAALRLTGALLAVLLAAACGSSGAGTSSSSPSAAASATASAAASGSASASAAASGTAPADPAAAKTAVTTNWEKFFDPATPIADKASLLQGGEQLAPALQGFAGDPRVGQVKAQVTDVQFTSATDATVTYALSLQGTVIQPDATGQAVLDNGTWKVSRSTLCGLVQQSGNTAVPGCS</sequence>
<feature type="region of interest" description="Disordered" evidence="3">
    <location>
        <begin position="1"/>
        <end position="28"/>
    </location>
</feature>
<keyword evidence="6" id="KW-1185">Reference proteome</keyword>
<dbReference type="GeneID" id="95352332"/>
<gene>
    <name evidence="5" type="ORF">GCM10018781_18470</name>
</gene>
<feature type="domain" description="Low molecular weight antigen MTB12-like C-terminal" evidence="4">
    <location>
        <begin position="90"/>
        <end position="200"/>
    </location>
</feature>
<evidence type="ECO:0000256" key="3">
    <source>
        <dbReference type="SAM" id="MobiDB-lite"/>
    </source>
</evidence>
<accession>A0A919KNM8</accession>
<keyword evidence="1" id="KW-0732">Signal</keyword>
<comment type="caution">
    <text evidence="5">The sequence shown here is derived from an EMBL/GenBank/DDBJ whole genome shotgun (WGS) entry which is preliminary data.</text>
</comment>
<reference evidence="5" key="2">
    <citation type="submission" date="2020-09" db="EMBL/GenBank/DDBJ databases">
        <authorList>
            <person name="Sun Q."/>
            <person name="Ohkuma M."/>
        </authorList>
    </citation>
    <scope>NUCLEOTIDE SEQUENCE</scope>
    <source>
        <strain evidence="5">JCM 4646</strain>
    </source>
</reference>
<evidence type="ECO:0000256" key="2">
    <source>
        <dbReference type="ARBA" id="ARBA00093774"/>
    </source>
</evidence>
<dbReference type="Proteomes" id="UP000617734">
    <property type="component" value="Unassembled WGS sequence"/>
</dbReference>
<proteinExistence type="inferred from homology"/>
<protein>
    <recommendedName>
        <fullName evidence="4">Low molecular weight antigen MTB12-like C-terminal domain-containing protein</fullName>
    </recommendedName>
</protein>
<dbReference type="AlphaFoldDB" id="A0A919KNM8"/>
<comment type="similarity">
    <text evidence="2">Belongs to the MTB12 family.</text>
</comment>
<reference evidence="5" key="1">
    <citation type="journal article" date="2014" name="Int. J. Syst. Evol. Microbiol.">
        <title>Complete genome sequence of Corynebacterium casei LMG S-19264T (=DSM 44701T), isolated from a smear-ripened cheese.</title>
        <authorList>
            <consortium name="US DOE Joint Genome Institute (JGI-PGF)"/>
            <person name="Walter F."/>
            <person name="Albersmeier A."/>
            <person name="Kalinowski J."/>
            <person name="Ruckert C."/>
        </authorList>
    </citation>
    <scope>NUCLEOTIDE SEQUENCE</scope>
    <source>
        <strain evidence="5">JCM 4646</strain>
    </source>
</reference>
<organism evidence="5 6">
    <name type="scientific">Kitasatospora indigofera</name>
    <dbReference type="NCBI Taxonomy" id="67307"/>
    <lineage>
        <taxon>Bacteria</taxon>
        <taxon>Bacillati</taxon>
        <taxon>Actinomycetota</taxon>
        <taxon>Actinomycetes</taxon>
        <taxon>Kitasatosporales</taxon>
        <taxon>Streptomycetaceae</taxon>
        <taxon>Kitasatospora</taxon>
    </lineage>
</organism>
<dbReference type="InterPro" id="IPR058644">
    <property type="entry name" value="Mtb12-like_C"/>
</dbReference>
<dbReference type="RefSeq" id="WP_190210302.1">
    <property type="nucleotide sequence ID" value="NZ_BNBO01000006.1"/>
</dbReference>